<gene>
    <name evidence="1" type="ORF">L6164_008375</name>
</gene>
<keyword evidence="2" id="KW-1185">Reference proteome</keyword>
<sequence length="898" mass="96562">MPSWWGKLSSKENKKKASKERFIDALHRKFKIPSEGKLSNRSGGSRRHCNDTISEKGAQSPAESRSPSPSKVARCQSFAERPNAQPLPLPCLHPSSIGRTGSEIIISSKSRQEKGSKSSLYLPLPTPACIRSRLNPADLDGDLVTASISSESSADSDEPADSRNRSPLATDCENGTRTASGSPSSLVLKDQTTSVPQPNLRDARKPANVFSNQASPTSPKGRPLRNHVPNLQVPHHGAFFSAPDSSMSSPSRSPLRAFGTEQVLNSAFWAGKPFSEVTLIGSGHCSSPGSGHNSGHNSMGGDMSGQLFWQPSRGSPEYSPVPSPRMTSPGPSSRIQSGAVTPIHPRAGGTPADSQSGWADEGKQQSHRLPLPPLTVTNPSPFSHSNSAATSPSMPRSPGRADNPMSPGSRWKKGKLLGSGTFGHVYVGFNSESGEMCAMKEVTLFSDDAKSKESAKQLMQEIALLSRLRHPNIVRYYGSETVNDRLYIYLEYVSGGCIYKLLQEYGQFGELAIRSYTQQILSGLAYLHAKNTVHRDIKGANILVDPNGRVKLADFGMAKHITSAPLSFKGSPYWMAPEVIRNSNGCNLAVDIWSLGCTVFEMATTKPPWSQFEGVAAMFKIGNSKELPAIPDQLSDEGKDFIRKCLQRNPQDRPSASDLLEHPFVKCAAPLERPILGPEASDLVPGIVNGVKSLGVGQGRNRSTLDSDKLSIHSSRVLKTNPHASEIYIPRNTSCPVSPIGSPLLQSRSPQHLNGRMSPSPISSPRTASGASTPLTGGSGAIPFSNHLKQSVYFPEGLGSLPKPSNSIYNNSPAAAVHHDSNVDIFRGMQMGSHITSELVSENDALGKQLARPAHTEPYDVQSILADRVCRQLLGEQIKIDPSLDLSPNSLLSRTNGI</sequence>
<dbReference type="Proteomes" id="UP000828941">
    <property type="component" value="Chromosome 4"/>
</dbReference>
<comment type="caution">
    <text evidence="1">The sequence shown here is derived from an EMBL/GenBank/DDBJ whole genome shotgun (WGS) entry which is preliminary data.</text>
</comment>
<name>A0ACB9PGF0_BAUVA</name>
<organism evidence="1 2">
    <name type="scientific">Bauhinia variegata</name>
    <name type="common">Purple orchid tree</name>
    <name type="synonym">Phanera variegata</name>
    <dbReference type="NCBI Taxonomy" id="167791"/>
    <lineage>
        <taxon>Eukaryota</taxon>
        <taxon>Viridiplantae</taxon>
        <taxon>Streptophyta</taxon>
        <taxon>Embryophyta</taxon>
        <taxon>Tracheophyta</taxon>
        <taxon>Spermatophyta</taxon>
        <taxon>Magnoliopsida</taxon>
        <taxon>eudicotyledons</taxon>
        <taxon>Gunneridae</taxon>
        <taxon>Pentapetalae</taxon>
        <taxon>rosids</taxon>
        <taxon>fabids</taxon>
        <taxon>Fabales</taxon>
        <taxon>Fabaceae</taxon>
        <taxon>Cercidoideae</taxon>
        <taxon>Cercideae</taxon>
        <taxon>Bauhiniinae</taxon>
        <taxon>Bauhinia</taxon>
    </lineage>
</organism>
<proteinExistence type="predicted"/>
<dbReference type="EMBL" id="CM039429">
    <property type="protein sequence ID" value="KAI4347572.1"/>
    <property type="molecule type" value="Genomic_DNA"/>
</dbReference>
<reference evidence="1 2" key="1">
    <citation type="journal article" date="2022" name="DNA Res.">
        <title>Chromosomal-level genome assembly of the orchid tree Bauhinia variegata (Leguminosae; Cercidoideae) supports the allotetraploid origin hypothesis of Bauhinia.</title>
        <authorList>
            <person name="Zhong Y."/>
            <person name="Chen Y."/>
            <person name="Zheng D."/>
            <person name="Pang J."/>
            <person name="Liu Y."/>
            <person name="Luo S."/>
            <person name="Meng S."/>
            <person name="Qian L."/>
            <person name="Wei D."/>
            <person name="Dai S."/>
            <person name="Zhou R."/>
        </authorList>
    </citation>
    <scope>NUCLEOTIDE SEQUENCE [LARGE SCALE GENOMIC DNA]</scope>
    <source>
        <strain evidence="1">BV-YZ2020</strain>
    </source>
</reference>
<accession>A0ACB9PGF0</accession>
<evidence type="ECO:0000313" key="2">
    <source>
        <dbReference type="Proteomes" id="UP000828941"/>
    </source>
</evidence>
<protein>
    <submittedName>
        <fullName evidence="1">Uncharacterized protein</fullName>
    </submittedName>
</protein>
<evidence type="ECO:0000313" key="1">
    <source>
        <dbReference type="EMBL" id="KAI4347572.1"/>
    </source>
</evidence>